<feature type="compositionally biased region" description="Low complexity" evidence="1">
    <location>
        <begin position="75"/>
        <end position="84"/>
    </location>
</feature>
<sequence length="110" mass="12500">MTKEEVMSESEGAYFSPFFSWKKLWNILEEIITRFKTIIGYMGFSSPSQDHAQPQSTQSSEEEEVVEEEEEENVETTTSTSRSIIGGGIMMFRAPPRRRTVSRGSGVHTN</sequence>
<evidence type="ECO:0000313" key="3">
    <source>
        <dbReference type="Proteomes" id="UP001237642"/>
    </source>
</evidence>
<dbReference type="Proteomes" id="UP001237642">
    <property type="component" value="Unassembled WGS sequence"/>
</dbReference>
<protein>
    <submittedName>
        <fullName evidence="2">Uncharacterized protein</fullName>
    </submittedName>
</protein>
<feature type="compositionally biased region" description="Acidic residues" evidence="1">
    <location>
        <begin position="60"/>
        <end position="74"/>
    </location>
</feature>
<reference evidence="2" key="1">
    <citation type="submission" date="2023-02" db="EMBL/GenBank/DDBJ databases">
        <title>Genome of toxic invasive species Heracleum sosnowskyi carries increased number of genes despite the absence of recent whole-genome duplications.</title>
        <authorList>
            <person name="Schelkunov M."/>
            <person name="Shtratnikova V."/>
            <person name="Makarenko M."/>
            <person name="Klepikova A."/>
            <person name="Omelchenko D."/>
            <person name="Novikova G."/>
            <person name="Obukhova E."/>
            <person name="Bogdanov V."/>
            <person name="Penin A."/>
            <person name="Logacheva M."/>
        </authorList>
    </citation>
    <scope>NUCLEOTIDE SEQUENCE</scope>
    <source>
        <strain evidence="2">Hsosn_3</strain>
        <tissue evidence="2">Leaf</tissue>
    </source>
</reference>
<feature type="compositionally biased region" description="Polar residues" evidence="1">
    <location>
        <begin position="45"/>
        <end position="55"/>
    </location>
</feature>
<reference evidence="2" key="2">
    <citation type="submission" date="2023-05" db="EMBL/GenBank/DDBJ databases">
        <authorList>
            <person name="Schelkunov M.I."/>
        </authorList>
    </citation>
    <scope>NUCLEOTIDE SEQUENCE</scope>
    <source>
        <strain evidence="2">Hsosn_3</strain>
        <tissue evidence="2">Leaf</tissue>
    </source>
</reference>
<gene>
    <name evidence="2" type="ORF">POM88_037746</name>
</gene>
<proteinExistence type="predicted"/>
<accession>A0AAD8HS33</accession>
<evidence type="ECO:0000313" key="2">
    <source>
        <dbReference type="EMBL" id="KAK1371654.1"/>
    </source>
</evidence>
<name>A0AAD8HS33_9APIA</name>
<keyword evidence="3" id="KW-1185">Reference proteome</keyword>
<feature type="region of interest" description="Disordered" evidence="1">
    <location>
        <begin position="44"/>
        <end position="110"/>
    </location>
</feature>
<comment type="caution">
    <text evidence="2">The sequence shown here is derived from an EMBL/GenBank/DDBJ whole genome shotgun (WGS) entry which is preliminary data.</text>
</comment>
<evidence type="ECO:0000256" key="1">
    <source>
        <dbReference type="SAM" id="MobiDB-lite"/>
    </source>
</evidence>
<organism evidence="2 3">
    <name type="scientific">Heracleum sosnowskyi</name>
    <dbReference type="NCBI Taxonomy" id="360622"/>
    <lineage>
        <taxon>Eukaryota</taxon>
        <taxon>Viridiplantae</taxon>
        <taxon>Streptophyta</taxon>
        <taxon>Embryophyta</taxon>
        <taxon>Tracheophyta</taxon>
        <taxon>Spermatophyta</taxon>
        <taxon>Magnoliopsida</taxon>
        <taxon>eudicotyledons</taxon>
        <taxon>Gunneridae</taxon>
        <taxon>Pentapetalae</taxon>
        <taxon>asterids</taxon>
        <taxon>campanulids</taxon>
        <taxon>Apiales</taxon>
        <taxon>Apiaceae</taxon>
        <taxon>Apioideae</taxon>
        <taxon>apioid superclade</taxon>
        <taxon>Tordylieae</taxon>
        <taxon>Tordyliinae</taxon>
        <taxon>Heracleum</taxon>
    </lineage>
</organism>
<dbReference type="EMBL" id="JAUIZM010000008">
    <property type="protein sequence ID" value="KAK1371654.1"/>
    <property type="molecule type" value="Genomic_DNA"/>
</dbReference>
<dbReference type="AlphaFoldDB" id="A0AAD8HS33"/>